<reference evidence="1" key="1">
    <citation type="journal article" date="2020" name="G3 (Bethesda)">
        <title>High-Quality Assemblies for Three Invasive Social Wasps from the &lt;i&gt;Vespula&lt;/i&gt; Genus.</title>
        <authorList>
            <person name="Harrop T.W.R."/>
            <person name="Guhlin J."/>
            <person name="McLaughlin G.M."/>
            <person name="Permina E."/>
            <person name="Stockwell P."/>
            <person name="Gilligan J."/>
            <person name="Le Lec M.F."/>
            <person name="Gruber M.A.M."/>
            <person name="Quinn O."/>
            <person name="Lovegrove M."/>
            <person name="Duncan E.J."/>
            <person name="Remnant E.J."/>
            <person name="Van Eeckhoven J."/>
            <person name="Graham B."/>
            <person name="Knapp R.A."/>
            <person name="Langford K.W."/>
            <person name="Kronenberg Z."/>
            <person name="Press M.O."/>
            <person name="Eacker S.M."/>
            <person name="Wilson-Rankin E.E."/>
            <person name="Purcell J."/>
            <person name="Lester P.J."/>
            <person name="Dearden P.K."/>
        </authorList>
    </citation>
    <scope>NUCLEOTIDE SEQUENCE</scope>
    <source>
        <strain evidence="1">Linc-1</strain>
    </source>
</reference>
<comment type="caution">
    <text evidence="1">The sequence shown here is derived from an EMBL/GenBank/DDBJ whole genome shotgun (WGS) entry which is preliminary data.</text>
</comment>
<gene>
    <name evidence="1" type="ORF">HZH68_011422</name>
</gene>
<evidence type="ECO:0000313" key="1">
    <source>
        <dbReference type="EMBL" id="KAF7391879.1"/>
    </source>
</evidence>
<name>A0A834N1S7_VESGE</name>
<dbReference type="EMBL" id="JACSDZ010000011">
    <property type="protein sequence ID" value="KAF7391879.1"/>
    <property type="molecule type" value="Genomic_DNA"/>
</dbReference>
<dbReference type="AlphaFoldDB" id="A0A834N1S7"/>
<evidence type="ECO:0000313" key="2">
    <source>
        <dbReference type="Proteomes" id="UP000617340"/>
    </source>
</evidence>
<dbReference type="Proteomes" id="UP000617340">
    <property type="component" value="Unassembled WGS sequence"/>
</dbReference>
<proteinExistence type="predicted"/>
<keyword evidence="2" id="KW-1185">Reference proteome</keyword>
<accession>A0A834N1S7</accession>
<sequence>MYARNAERSDFHRLKNPDITECKVYRVRVLLPWKFCRSAREWCAHRCIEQGVEYSRVGCSNQRFNFVKSGMPLRRIYYGMQAATSAASAEREVVWLIAGQVQGSPRVIIIAHRTPPRSGNKRVVRRYKTQASFSSPRKDNVESCLIESFVMNERDREGKRV</sequence>
<organism evidence="1 2">
    <name type="scientific">Vespula germanica</name>
    <name type="common">German yellow jacket</name>
    <name type="synonym">Paravespula germanica</name>
    <dbReference type="NCBI Taxonomy" id="30212"/>
    <lineage>
        <taxon>Eukaryota</taxon>
        <taxon>Metazoa</taxon>
        <taxon>Ecdysozoa</taxon>
        <taxon>Arthropoda</taxon>
        <taxon>Hexapoda</taxon>
        <taxon>Insecta</taxon>
        <taxon>Pterygota</taxon>
        <taxon>Neoptera</taxon>
        <taxon>Endopterygota</taxon>
        <taxon>Hymenoptera</taxon>
        <taxon>Apocrita</taxon>
        <taxon>Aculeata</taxon>
        <taxon>Vespoidea</taxon>
        <taxon>Vespidae</taxon>
        <taxon>Vespinae</taxon>
        <taxon>Vespula</taxon>
    </lineage>
</organism>
<protein>
    <submittedName>
        <fullName evidence="1">Uncharacterized protein</fullName>
    </submittedName>
</protein>